<keyword evidence="3 6" id="KW-1133">Transmembrane helix</keyword>
<feature type="signal peptide" evidence="7">
    <location>
        <begin position="1"/>
        <end position="31"/>
    </location>
</feature>
<evidence type="ECO:0000313" key="10">
    <source>
        <dbReference type="RefSeq" id="XP_030621494.1"/>
    </source>
</evidence>
<dbReference type="SMART" id="SM00407">
    <property type="entry name" value="IGc1"/>
    <property type="match status" value="1"/>
</dbReference>
<evidence type="ECO:0000256" key="7">
    <source>
        <dbReference type="SAM" id="SignalP"/>
    </source>
</evidence>
<evidence type="ECO:0000313" key="9">
    <source>
        <dbReference type="Proteomes" id="UP000504632"/>
    </source>
</evidence>
<feature type="transmembrane region" description="Helical" evidence="6">
    <location>
        <begin position="231"/>
        <end position="252"/>
    </location>
</feature>
<comment type="subcellular location">
    <subcellularLocation>
        <location evidence="1">Membrane</location>
        <topology evidence="1">Single-pass type I membrane protein</topology>
    </subcellularLocation>
</comment>
<dbReference type="InterPro" id="IPR011162">
    <property type="entry name" value="MHC_I/II-like_Ag-recog"/>
</dbReference>
<dbReference type="SMR" id="A0A6J2UN35"/>
<dbReference type="InterPro" id="IPR036179">
    <property type="entry name" value="Ig-like_dom_sf"/>
</dbReference>
<dbReference type="InParanoid" id="A0A6J2UN35"/>
<dbReference type="Pfam" id="PF00969">
    <property type="entry name" value="MHC_II_beta"/>
    <property type="match status" value="1"/>
</dbReference>
<dbReference type="GO" id="GO:0019882">
    <property type="term" value="P:antigen processing and presentation"/>
    <property type="evidence" value="ECO:0007669"/>
    <property type="project" value="InterPro"/>
</dbReference>
<dbReference type="PROSITE" id="PS50835">
    <property type="entry name" value="IG_LIKE"/>
    <property type="match status" value="1"/>
</dbReference>
<dbReference type="InterPro" id="IPR013783">
    <property type="entry name" value="Ig-like_fold"/>
</dbReference>
<keyword evidence="2 6" id="KW-0812">Transmembrane</keyword>
<gene>
    <name evidence="10" type="primary">LOC115805146</name>
</gene>
<keyword evidence="5" id="KW-0325">Glycoprotein</keyword>
<dbReference type="Gene3D" id="3.10.320.10">
    <property type="entry name" value="Class II Histocompatibility Antigen, M Beta Chain, Chain B, domain 1"/>
    <property type="match status" value="1"/>
</dbReference>
<dbReference type="Proteomes" id="UP000504632">
    <property type="component" value="Chromosome 1"/>
</dbReference>
<evidence type="ECO:0000259" key="8">
    <source>
        <dbReference type="PROSITE" id="PS50835"/>
    </source>
</evidence>
<dbReference type="SMART" id="SM00921">
    <property type="entry name" value="MHC_II_beta"/>
    <property type="match status" value="1"/>
</dbReference>
<dbReference type="InterPro" id="IPR007110">
    <property type="entry name" value="Ig-like_dom"/>
</dbReference>
<evidence type="ECO:0000256" key="1">
    <source>
        <dbReference type="ARBA" id="ARBA00004479"/>
    </source>
</evidence>
<sequence length="265" mass="30413">MEHCLLGKMFRQSLLGLHLLVLISVFSETDGYYGYRTTECHFRSRNLIHVDYIRTYNFNKFEYMRFNSTVGEFEGFNLFGQFYADILNNDTVYLQQLKDLENRYCRNNAIIFFSSLLEKSVQPEVHVRTVKTASGTNPAVLMCSAYDFYPKQITLTWLKDGEEVTSNVTTTELANGDWYYQIHSQLEYIPKSGENISCMVEHASFNETMIYDLEPEPKLESKPELLETVKFAVGVSGFGLGVILAVTGLIYYKTTRATGMVEVVT</sequence>
<evidence type="ECO:0000256" key="2">
    <source>
        <dbReference type="ARBA" id="ARBA00022692"/>
    </source>
</evidence>
<proteinExistence type="predicted"/>
<name>A0A6J2UN35_CHACN</name>
<keyword evidence="7" id="KW-0732">Signal</keyword>
<keyword evidence="9" id="KW-1185">Reference proteome</keyword>
<dbReference type="SUPFAM" id="SSF48726">
    <property type="entry name" value="Immunoglobulin"/>
    <property type="match status" value="1"/>
</dbReference>
<dbReference type="RefSeq" id="XP_030621494.1">
    <property type="nucleotide sequence ID" value="XM_030765634.1"/>
</dbReference>
<keyword evidence="6" id="KW-0472">Membrane</keyword>
<dbReference type="Pfam" id="PF07654">
    <property type="entry name" value="C1-set"/>
    <property type="match status" value="1"/>
</dbReference>
<protein>
    <submittedName>
        <fullName evidence="10">H-2 class II histocompatibility antigen, E-S beta chain-like</fullName>
    </submittedName>
</protein>
<dbReference type="PANTHER" id="PTHR19944">
    <property type="entry name" value="MHC CLASS II-RELATED"/>
    <property type="match status" value="1"/>
</dbReference>
<feature type="domain" description="Ig-like" evidence="8">
    <location>
        <begin position="123"/>
        <end position="214"/>
    </location>
</feature>
<dbReference type="PANTHER" id="PTHR19944:SF99">
    <property type="entry name" value="HLA CLASS II HISTOCOMPATIBILITY ANTIGEN, DRB1 BETA CHAIN"/>
    <property type="match status" value="1"/>
</dbReference>
<accession>A0A6J2UN35</accession>
<reference evidence="10" key="1">
    <citation type="submission" date="2025-08" db="UniProtKB">
        <authorList>
            <consortium name="RefSeq"/>
        </authorList>
    </citation>
    <scope>IDENTIFICATION</scope>
</reference>
<dbReference type="InterPro" id="IPR000353">
    <property type="entry name" value="MHC_II_b_N"/>
</dbReference>
<dbReference type="InterPro" id="IPR050160">
    <property type="entry name" value="MHC/Immunoglobulin"/>
</dbReference>
<evidence type="ECO:0000256" key="3">
    <source>
        <dbReference type="ARBA" id="ARBA00022989"/>
    </source>
</evidence>
<dbReference type="Gene3D" id="2.60.40.10">
    <property type="entry name" value="Immunoglobulins"/>
    <property type="match status" value="1"/>
</dbReference>
<dbReference type="GO" id="GO:0006955">
    <property type="term" value="P:immune response"/>
    <property type="evidence" value="ECO:0007669"/>
    <property type="project" value="InterPro"/>
</dbReference>
<dbReference type="GO" id="GO:0042613">
    <property type="term" value="C:MHC class II protein complex"/>
    <property type="evidence" value="ECO:0007669"/>
    <property type="project" value="InterPro"/>
</dbReference>
<dbReference type="OrthoDB" id="9940220at2759"/>
<keyword evidence="4" id="KW-1015">Disulfide bond</keyword>
<dbReference type="InterPro" id="IPR014745">
    <property type="entry name" value="MHC_II_a/b_N"/>
</dbReference>
<evidence type="ECO:0000256" key="5">
    <source>
        <dbReference type="ARBA" id="ARBA00023180"/>
    </source>
</evidence>
<dbReference type="SUPFAM" id="SSF54452">
    <property type="entry name" value="MHC antigen-recognition domain"/>
    <property type="match status" value="1"/>
</dbReference>
<dbReference type="AlphaFoldDB" id="A0A6J2UN35"/>
<evidence type="ECO:0000256" key="6">
    <source>
        <dbReference type="SAM" id="Phobius"/>
    </source>
</evidence>
<dbReference type="GeneID" id="115805146"/>
<dbReference type="InterPro" id="IPR003597">
    <property type="entry name" value="Ig_C1-set"/>
</dbReference>
<organism evidence="9 10">
    <name type="scientific">Chanos chanos</name>
    <name type="common">Milkfish</name>
    <name type="synonym">Mugil chanos</name>
    <dbReference type="NCBI Taxonomy" id="29144"/>
    <lineage>
        <taxon>Eukaryota</taxon>
        <taxon>Metazoa</taxon>
        <taxon>Chordata</taxon>
        <taxon>Craniata</taxon>
        <taxon>Vertebrata</taxon>
        <taxon>Euteleostomi</taxon>
        <taxon>Actinopterygii</taxon>
        <taxon>Neopterygii</taxon>
        <taxon>Teleostei</taxon>
        <taxon>Ostariophysi</taxon>
        <taxon>Gonorynchiformes</taxon>
        <taxon>Chanidae</taxon>
        <taxon>Chanos</taxon>
    </lineage>
</organism>
<feature type="chain" id="PRO_5026852248" evidence="7">
    <location>
        <begin position="32"/>
        <end position="265"/>
    </location>
</feature>
<evidence type="ECO:0000256" key="4">
    <source>
        <dbReference type="ARBA" id="ARBA00023157"/>
    </source>
</evidence>